<protein>
    <submittedName>
        <fullName evidence="1">Uncharacterized protein</fullName>
    </submittedName>
</protein>
<dbReference type="AlphaFoldDB" id="A0A843XUU4"/>
<name>A0A843XUU4_COLES</name>
<reference evidence="1" key="1">
    <citation type="submission" date="2017-07" db="EMBL/GenBank/DDBJ databases">
        <title>Taro Niue Genome Assembly and Annotation.</title>
        <authorList>
            <person name="Atibalentja N."/>
            <person name="Keating K."/>
            <person name="Fields C.J."/>
        </authorList>
    </citation>
    <scope>NUCLEOTIDE SEQUENCE</scope>
    <source>
        <strain evidence="1">Niue_2</strain>
        <tissue evidence="1">Leaf</tissue>
    </source>
</reference>
<organism evidence="1 2">
    <name type="scientific">Colocasia esculenta</name>
    <name type="common">Wild taro</name>
    <name type="synonym">Arum esculentum</name>
    <dbReference type="NCBI Taxonomy" id="4460"/>
    <lineage>
        <taxon>Eukaryota</taxon>
        <taxon>Viridiplantae</taxon>
        <taxon>Streptophyta</taxon>
        <taxon>Embryophyta</taxon>
        <taxon>Tracheophyta</taxon>
        <taxon>Spermatophyta</taxon>
        <taxon>Magnoliopsida</taxon>
        <taxon>Liliopsida</taxon>
        <taxon>Araceae</taxon>
        <taxon>Aroideae</taxon>
        <taxon>Colocasieae</taxon>
        <taxon>Colocasia</taxon>
    </lineage>
</organism>
<accession>A0A843XUU4</accession>
<comment type="caution">
    <text evidence="1">The sequence shown here is derived from an EMBL/GenBank/DDBJ whole genome shotgun (WGS) entry which is preliminary data.</text>
</comment>
<proteinExistence type="predicted"/>
<keyword evidence="2" id="KW-1185">Reference proteome</keyword>
<gene>
    <name evidence="1" type="ORF">Taro_056978</name>
</gene>
<dbReference type="Proteomes" id="UP000652761">
    <property type="component" value="Unassembled WGS sequence"/>
</dbReference>
<dbReference type="EMBL" id="NMUH01018549">
    <property type="protein sequence ID" value="MQM23908.1"/>
    <property type="molecule type" value="Genomic_DNA"/>
</dbReference>
<evidence type="ECO:0000313" key="1">
    <source>
        <dbReference type="EMBL" id="MQM23908.1"/>
    </source>
</evidence>
<evidence type="ECO:0000313" key="2">
    <source>
        <dbReference type="Proteomes" id="UP000652761"/>
    </source>
</evidence>
<sequence length="124" mass="13872">MQALRSQFKHMRAKKPAFDIVRMRRLHLPPESFNLDELALIYLLAEDLEVPPGGMSFICASSILNHLCFLGSDIIGCVCPHVGWPVCRMLFFSIALEPREGAAGPPCTRPLAILLFLSMLQFCL</sequence>